<dbReference type="InterPro" id="IPR036397">
    <property type="entry name" value="RNaseH_sf"/>
</dbReference>
<dbReference type="GO" id="GO:0004523">
    <property type="term" value="F:RNA-DNA hybrid ribonuclease activity"/>
    <property type="evidence" value="ECO:0007669"/>
    <property type="project" value="InterPro"/>
</dbReference>
<name>A0A7J7NAU7_9MAGN</name>
<dbReference type="InterPro" id="IPR053151">
    <property type="entry name" value="RNase_H-like"/>
</dbReference>
<dbReference type="Gene3D" id="3.30.420.10">
    <property type="entry name" value="Ribonuclease H-like superfamily/Ribonuclease H"/>
    <property type="match status" value="1"/>
</dbReference>
<dbReference type="Pfam" id="PF13456">
    <property type="entry name" value="RVT_3"/>
    <property type="match status" value="1"/>
</dbReference>
<dbReference type="GO" id="GO:0003676">
    <property type="term" value="F:nucleic acid binding"/>
    <property type="evidence" value="ECO:0007669"/>
    <property type="project" value="InterPro"/>
</dbReference>
<dbReference type="InterPro" id="IPR002156">
    <property type="entry name" value="RNaseH_domain"/>
</dbReference>
<dbReference type="CDD" id="cd06222">
    <property type="entry name" value="RNase_H_like"/>
    <property type="match status" value="1"/>
</dbReference>
<keyword evidence="3" id="KW-1185">Reference proteome</keyword>
<dbReference type="EMBL" id="JACGCM010000947">
    <property type="protein sequence ID" value="KAF6163978.1"/>
    <property type="molecule type" value="Genomic_DNA"/>
</dbReference>
<dbReference type="SUPFAM" id="SSF53098">
    <property type="entry name" value="Ribonuclease H-like"/>
    <property type="match status" value="1"/>
</dbReference>
<gene>
    <name evidence="2" type="ORF">GIB67_011669</name>
</gene>
<proteinExistence type="predicted"/>
<sequence length="334" mass="37658">MLMKMGWGFLTSNEPWAKFFRPKFTKKNKETIDYYKASTIWPDLKGVLPMVNDNSRCSGAFCSAKLDVIIDNNGWCSPTVAAEFLADYGIDLNNLDVNCNMIDKRVLRHNLQAIFKDKKLNRNKIKVTLLALVKESSCLLQNSMHNTVTDLQIISKLGVSTRARPALCIKSCRWILPWYEEIKLNYGSSTIGNPGKVGLGVIARTHTGEVLGVRTKGMGIMNTLEAECFAIMEALSWAIEKGWKKVWIEANSSAAVLSFNAKEVPWKHQTKWVGMQNKFIAIRISSIWKEGNFLADQAAKKGSLLPCYEKEDFVGSPSFLTRIENPLVDYFRVS</sequence>
<dbReference type="PANTHER" id="PTHR47723:SF23">
    <property type="entry name" value="REVERSE TRANSCRIPTASE-LIKE PROTEIN"/>
    <property type="match status" value="1"/>
</dbReference>
<dbReference type="Proteomes" id="UP000541444">
    <property type="component" value="Unassembled WGS sequence"/>
</dbReference>
<comment type="caution">
    <text evidence="2">The sequence shown here is derived from an EMBL/GenBank/DDBJ whole genome shotgun (WGS) entry which is preliminary data.</text>
</comment>
<dbReference type="InterPro" id="IPR012337">
    <property type="entry name" value="RNaseH-like_sf"/>
</dbReference>
<dbReference type="AlphaFoldDB" id="A0A7J7NAU7"/>
<protein>
    <recommendedName>
        <fullName evidence="1">RNase H type-1 domain-containing protein</fullName>
    </recommendedName>
</protein>
<evidence type="ECO:0000313" key="3">
    <source>
        <dbReference type="Proteomes" id="UP000541444"/>
    </source>
</evidence>
<dbReference type="PANTHER" id="PTHR47723">
    <property type="entry name" value="OS05G0353850 PROTEIN"/>
    <property type="match status" value="1"/>
</dbReference>
<evidence type="ECO:0000313" key="2">
    <source>
        <dbReference type="EMBL" id="KAF6163978.1"/>
    </source>
</evidence>
<feature type="domain" description="RNase H type-1" evidence="1">
    <location>
        <begin position="192"/>
        <end position="301"/>
    </location>
</feature>
<dbReference type="OrthoDB" id="1752183at2759"/>
<organism evidence="2 3">
    <name type="scientific">Kingdonia uniflora</name>
    <dbReference type="NCBI Taxonomy" id="39325"/>
    <lineage>
        <taxon>Eukaryota</taxon>
        <taxon>Viridiplantae</taxon>
        <taxon>Streptophyta</taxon>
        <taxon>Embryophyta</taxon>
        <taxon>Tracheophyta</taxon>
        <taxon>Spermatophyta</taxon>
        <taxon>Magnoliopsida</taxon>
        <taxon>Ranunculales</taxon>
        <taxon>Circaeasteraceae</taxon>
        <taxon>Kingdonia</taxon>
    </lineage>
</organism>
<evidence type="ECO:0000259" key="1">
    <source>
        <dbReference type="Pfam" id="PF13456"/>
    </source>
</evidence>
<dbReference type="InterPro" id="IPR044730">
    <property type="entry name" value="RNase_H-like_dom_plant"/>
</dbReference>
<accession>A0A7J7NAU7</accession>
<reference evidence="2 3" key="1">
    <citation type="journal article" date="2020" name="IScience">
        <title>Genome Sequencing of the Endangered Kingdonia uniflora (Circaeasteraceae, Ranunculales) Reveals Potential Mechanisms of Evolutionary Specialization.</title>
        <authorList>
            <person name="Sun Y."/>
            <person name="Deng T."/>
            <person name="Zhang A."/>
            <person name="Moore M.J."/>
            <person name="Landis J.B."/>
            <person name="Lin N."/>
            <person name="Zhang H."/>
            <person name="Zhang X."/>
            <person name="Huang J."/>
            <person name="Zhang X."/>
            <person name="Sun H."/>
            <person name="Wang H."/>
        </authorList>
    </citation>
    <scope>NUCLEOTIDE SEQUENCE [LARGE SCALE GENOMIC DNA]</scope>
    <source>
        <strain evidence="2">TB1705</strain>
        <tissue evidence="2">Leaf</tissue>
    </source>
</reference>